<proteinExistence type="predicted"/>
<gene>
    <name evidence="4" type="ORF">PV04_03182</name>
</gene>
<keyword evidence="2" id="KW-1133">Transmembrane helix</keyword>
<reference evidence="4 5" key="1">
    <citation type="submission" date="2015-01" db="EMBL/GenBank/DDBJ databases">
        <title>The Genome Sequence of Capronia semiimmersa CBS27337.</title>
        <authorList>
            <consortium name="The Broad Institute Genomics Platform"/>
            <person name="Cuomo C."/>
            <person name="de Hoog S."/>
            <person name="Gorbushina A."/>
            <person name="Stielow B."/>
            <person name="Teixiera M."/>
            <person name="Abouelleil A."/>
            <person name="Chapman S.B."/>
            <person name="Priest M."/>
            <person name="Young S.K."/>
            <person name="Wortman J."/>
            <person name="Nusbaum C."/>
            <person name="Birren B."/>
        </authorList>
    </citation>
    <scope>NUCLEOTIDE SEQUENCE [LARGE SCALE GENOMIC DNA]</scope>
    <source>
        <strain evidence="4 5">CBS 27337</strain>
    </source>
</reference>
<feature type="transmembrane region" description="Helical" evidence="2">
    <location>
        <begin position="113"/>
        <end position="136"/>
    </location>
</feature>
<evidence type="ECO:0000313" key="5">
    <source>
        <dbReference type="Proteomes" id="UP000054266"/>
    </source>
</evidence>
<dbReference type="PANTHER" id="PTHR34814:SF2">
    <property type="entry name" value="DUF3533 DOMAIN-CONTAINING PROTEIN"/>
    <property type="match status" value="1"/>
</dbReference>
<evidence type="ECO:0000259" key="3">
    <source>
        <dbReference type="Pfam" id="PF12051"/>
    </source>
</evidence>
<evidence type="ECO:0000313" key="4">
    <source>
        <dbReference type="EMBL" id="KIW70955.1"/>
    </source>
</evidence>
<feature type="domain" description="DUF3533" evidence="3">
    <location>
        <begin position="123"/>
        <end position="485"/>
    </location>
</feature>
<organism evidence="4 5">
    <name type="scientific">Phialophora macrospora</name>
    <dbReference type="NCBI Taxonomy" id="1851006"/>
    <lineage>
        <taxon>Eukaryota</taxon>
        <taxon>Fungi</taxon>
        <taxon>Dikarya</taxon>
        <taxon>Ascomycota</taxon>
        <taxon>Pezizomycotina</taxon>
        <taxon>Eurotiomycetes</taxon>
        <taxon>Chaetothyriomycetidae</taxon>
        <taxon>Chaetothyriales</taxon>
        <taxon>Herpotrichiellaceae</taxon>
        <taxon>Phialophora</taxon>
    </lineage>
</organism>
<feature type="transmembrane region" description="Helical" evidence="2">
    <location>
        <begin position="352"/>
        <end position="376"/>
    </location>
</feature>
<name>A0A0D2FWX1_9EURO</name>
<dbReference type="InterPro" id="IPR053001">
    <property type="entry name" value="MNNG_permease-like"/>
</dbReference>
<dbReference type="InterPro" id="IPR022703">
    <property type="entry name" value="DUF3533"/>
</dbReference>
<evidence type="ECO:0000256" key="1">
    <source>
        <dbReference type="SAM" id="MobiDB-lite"/>
    </source>
</evidence>
<dbReference type="EMBL" id="KN846957">
    <property type="protein sequence ID" value="KIW70955.1"/>
    <property type="molecule type" value="Genomic_DNA"/>
</dbReference>
<evidence type="ECO:0000256" key="2">
    <source>
        <dbReference type="SAM" id="Phobius"/>
    </source>
</evidence>
<dbReference type="STRING" id="5601.A0A0D2FWX1"/>
<protein>
    <recommendedName>
        <fullName evidence="3">DUF3533 domain-containing protein</fullName>
    </recommendedName>
</protein>
<keyword evidence="2" id="KW-0812">Transmembrane</keyword>
<feature type="compositionally biased region" description="Polar residues" evidence="1">
    <location>
        <begin position="20"/>
        <end position="35"/>
    </location>
</feature>
<feature type="region of interest" description="Disordered" evidence="1">
    <location>
        <begin position="17"/>
        <end position="37"/>
    </location>
</feature>
<keyword evidence="5" id="KW-1185">Reference proteome</keyword>
<accession>A0A0D2FWX1</accession>
<dbReference type="HOGENOM" id="CLU_035734_1_1_1"/>
<dbReference type="Proteomes" id="UP000054266">
    <property type="component" value="Unassembled WGS sequence"/>
</dbReference>
<keyword evidence="2" id="KW-0472">Membrane</keyword>
<feature type="transmembrane region" description="Helical" evidence="2">
    <location>
        <begin position="311"/>
        <end position="332"/>
    </location>
</feature>
<dbReference type="Pfam" id="PF12051">
    <property type="entry name" value="DUF3533"/>
    <property type="match status" value="1"/>
</dbReference>
<dbReference type="GO" id="GO:0016020">
    <property type="term" value="C:membrane"/>
    <property type="evidence" value="ECO:0007669"/>
    <property type="project" value="TreeGrafter"/>
</dbReference>
<sequence>MSAMAQLEPLSAPFMFDNETLGSTAPSNRSYQSEQAPDGAPFLVRANSFGSSVPPSTTSSQAKPSPPLARAMLNLPGRRRSSTIPPKTSYHSLAADVGETKDEDFWAATRKPFLAKIAIVFALLQLLFLGNLSYLYGSLWGSSNRVSNLHVLWLDLDGGAIGQSVSEAYAGLQGPAFPSFEKPSPGGPQDVAGAVHAVRSGLYWAAFVVNAAASTRLDDALAGGRAARSYNASTALTYVWNEVRYPPFSDEALMSNFEILARATEQDYLHRHGLAGLQKVDHNDSAAVQVLFHPIGISDVNIAETTQPARLLYNTATMVMPVLQQFFFVLILNGLSDELGIYKHVASTSTTGILRVALASSYTLLSAAAMTGYVWAFRETWHVDARQFFLTWMVLWLLHAVHFVVVDTAAAVWPVPVMPFFILTWIVLNLSSSVSPLELNPRFYHWGYALPDNEAYALLTDIWSRGAVPVVHRAVPILGAWLVVGAGAATFGHVRRCRRARAGG</sequence>
<dbReference type="PANTHER" id="PTHR34814">
    <property type="entry name" value="NITROSOGUANIDINE RESISTANCE PROTEIN SNG1"/>
    <property type="match status" value="1"/>
</dbReference>
<dbReference type="AlphaFoldDB" id="A0A0D2FWX1"/>
<feature type="transmembrane region" description="Helical" evidence="2">
    <location>
        <begin position="388"/>
        <end position="405"/>
    </location>
</feature>